<accession>A0A9W4U8Y7</accession>
<organism evidence="3 4">
    <name type="scientific">Periconia digitata</name>
    <dbReference type="NCBI Taxonomy" id="1303443"/>
    <lineage>
        <taxon>Eukaryota</taxon>
        <taxon>Fungi</taxon>
        <taxon>Dikarya</taxon>
        <taxon>Ascomycota</taxon>
        <taxon>Pezizomycotina</taxon>
        <taxon>Dothideomycetes</taxon>
        <taxon>Pleosporomycetidae</taxon>
        <taxon>Pleosporales</taxon>
        <taxon>Massarineae</taxon>
        <taxon>Periconiaceae</taxon>
        <taxon>Periconia</taxon>
    </lineage>
</organism>
<feature type="region of interest" description="Disordered" evidence="1">
    <location>
        <begin position="667"/>
        <end position="860"/>
    </location>
</feature>
<feature type="compositionally biased region" description="Polar residues" evidence="1">
    <location>
        <begin position="754"/>
        <end position="769"/>
    </location>
</feature>
<feature type="compositionally biased region" description="Pro residues" evidence="1">
    <location>
        <begin position="772"/>
        <end position="784"/>
    </location>
</feature>
<feature type="compositionally biased region" description="Polar residues" evidence="1">
    <location>
        <begin position="505"/>
        <end position="531"/>
    </location>
</feature>
<keyword evidence="4" id="KW-1185">Reference proteome</keyword>
<reference evidence="3" key="1">
    <citation type="submission" date="2023-01" db="EMBL/GenBank/DDBJ databases">
        <authorList>
            <person name="Van Ghelder C."/>
            <person name="Rancurel C."/>
        </authorList>
    </citation>
    <scope>NUCLEOTIDE SEQUENCE</scope>
    <source>
        <strain evidence="3">CNCM I-4278</strain>
    </source>
</reference>
<evidence type="ECO:0000256" key="2">
    <source>
        <dbReference type="SAM" id="SignalP"/>
    </source>
</evidence>
<sequence>MLSRSLPCTLLLQILIKGKCQQEGDYLPATCNLTAQIEHHSYDSARNRRTQCNQVVQEHRHLGVISYHALLEKPMHLPPRTHIVDQLLGLLLPPAIHTTRQVPFITFFCQANLYHCYTMRAHHPSNPPLKLPSTHNPSQHTAQSLSNTPFSKKEKMGVKRKAKPHNPRPPFSSSLNINTNANNEEEEEDTFQSMPLTSFNIHSPPRKWGFSKHQRVTAAILKVQKEGLVRGGKMWDVGELRVFEVLGVSEMLRRQEGEAKRGIGGTKYRTKWRKGKREEKTADKRPTDYSITDSKRSTSNANNPTFIAQAAKNKHSGKSGNDEKDINRRRVHEPDPLRNSHLPSFNDERKRTDAIIHENQRFMRTAMNSDAVKRGRGMRENGVHSKHSKTEGGYKDGAVIQKSGSSSVAGRKGHSCPHPSSGEGRLKSGHGDVLHPLGMRELVGRTQRSTPHRNSTAFNLDPNSRSIQYKPSHHQPRALPQSPQPPYTAHHIPSTPRPIHINPAKPQNTTASYLPTRPSTSTGHHQTTPPYNSIHRRQSQPPHYRTQKNTQPIISMPKPQFHPSSRNAAAPYKRWQKPPSPVQQHHHTKVHTTNTGFKVPPFPPPLSSSPALLSQLKKQRHRFSIIPSHREIAAKKGGIDSPDPHQTPQSFPPAQKSLYPKAAVHTIGTSLPVPPPPPPPPAFHTLPRQENQRQNRSKITPSTLKNKQSKHTNPRSETATKKKQQQRSTPTNTYTPHRTYSKRQKRHWLHQGKKSTTGSSKDIHATSNDEILPPPPPPPPPPPIALILSMGAAQGKKERRDGKRSIMRRPSNIPHETKQKKNKNKNKNTKKDKKKKEDYAPPPPPPPIPPPTPSNPHLKNQRNRMSLLARRAVPSTLIPNAISISQEEDGVLLTPPLPPITENTLLPAAGNTDTSDADALERPGGFGTAAAVKPGRVKRVVSMVAELRAFWGEREGKGG</sequence>
<feature type="compositionally biased region" description="Basic residues" evidence="1">
    <location>
        <begin position="739"/>
        <end position="753"/>
    </location>
</feature>
<comment type="caution">
    <text evidence="3">The sequence shown here is derived from an EMBL/GenBank/DDBJ whole genome shotgun (WGS) entry which is preliminary data.</text>
</comment>
<dbReference type="GO" id="GO:0030041">
    <property type="term" value="P:actin filament polymerization"/>
    <property type="evidence" value="ECO:0007669"/>
    <property type="project" value="TreeGrafter"/>
</dbReference>
<dbReference type="Proteomes" id="UP001152607">
    <property type="component" value="Unassembled WGS sequence"/>
</dbReference>
<dbReference type="OrthoDB" id="10686358at2759"/>
<feature type="compositionally biased region" description="Polar residues" evidence="1">
    <location>
        <begin position="446"/>
        <end position="469"/>
    </location>
</feature>
<feature type="compositionally biased region" description="Basic and acidic residues" evidence="1">
    <location>
        <begin position="320"/>
        <end position="338"/>
    </location>
</feature>
<protein>
    <submittedName>
        <fullName evidence="3">Uncharacterized protein</fullName>
    </submittedName>
</protein>
<evidence type="ECO:0000256" key="1">
    <source>
        <dbReference type="SAM" id="MobiDB-lite"/>
    </source>
</evidence>
<feature type="signal peptide" evidence="2">
    <location>
        <begin position="1"/>
        <end position="20"/>
    </location>
</feature>
<dbReference type="PANTHER" id="PTHR45691">
    <property type="entry name" value="PROTEIN DIAPHANOUS"/>
    <property type="match status" value="1"/>
</dbReference>
<keyword evidence="2" id="KW-0732">Signal</keyword>
<gene>
    <name evidence="3" type="ORF">PDIGIT_LOCUS4804</name>
</gene>
<feature type="compositionally biased region" description="Polar residues" evidence="1">
    <location>
        <begin position="133"/>
        <end position="150"/>
    </location>
</feature>
<feature type="compositionally biased region" description="Basic and acidic residues" evidence="1">
    <location>
        <begin position="346"/>
        <end position="361"/>
    </location>
</feature>
<feature type="compositionally biased region" description="Basic and acidic residues" evidence="1">
    <location>
        <begin position="795"/>
        <end position="804"/>
    </location>
</feature>
<feature type="compositionally biased region" description="Pro residues" evidence="1">
    <location>
        <begin position="672"/>
        <end position="682"/>
    </location>
</feature>
<feature type="region of interest" description="Disordered" evidence="1">
    <location>
        <begin position="267"/>
        <end position="588"/>
    </location>
</feature>
<proteinExistence type="predicted"/>
<feature type="compositionally biased region" description="Polar residues" evidence="1">
    <location>
        <begin position="688"/>
        <end position="706"/>
    </location>
</feature>
<feature type="region of interest" description="Disordered" evidence="1">
    <location>
        <begin position="635"/>
        <end position="655"/>
    </location>
</feature>
<feature type="compositionally biased region" description="Polar residues" evidence="1">
    <location>
        <begin position="726"/>
        <end position="738"/>
    </location>
</feature>
<dbReference type="AlphaFoldDB" id="A0A9W4U8Y7"/>
<dbReference type="GO" id="GO:0005884">
    <property type="term" value="C:actin filament"/>
    <property type="evidence" value="ECO:0007669"/>
    <property type="project" value="TreeGrafter"/>
</dbReference>
<evidence type="ECO:0000313" key="4">
    <source>
        <dbReference type="Proteomes" id="UP001152607"/>
    </source>
</evidence>
<feature type="compositionally biased region" description="Basic residues" evidence="1">
    <location>
        <begin position="818"/>
        <end position="834"/>
    </location>
</feature>
<dbReference type="InterPro" id="IPR051412">
    <property type="entry name" value="Formin_Homology_Diaphanous_sf"/>
</dbReference>
<name>A0A9W4U8Y7_9PLEO</name>
<dbReference type="PANTHER" id="PTHR45691:SF6">
    <property type="entry name" value="PROTEIN DIAPHANOUS"/>
    <property type="match status" value="1"/>
</dbReference>
<feature type="region of interest" description="Disordered" evidence="1">
    <location>
        <begin position="127"/>
        <end position="192"/>
    </location>
</feature>
<feature type="compositionally biased region" description="Basic and acidic residues" evidence="1">
    <location>
        <begin position="424"/>
        <end position="433"/>
    </location>
</feature>
<feature type="compositionally biased region" description="Polar residues" evidence="1">
    <location>
        <begin position="289"/>
        <end position="306"/>
    </location>
</feature>
<feature type="compositionally biased region" description="Basic and acidic residues" evidence="1">
    <location>
        <begin position="276"/>
        <end position="287"/>
    </location>
</feature>
<feature type="chain" id="PRO_5040789348" evidence="2">
    <location>
        <begin position="21"/>
        <end position="959"/>
    </location>
</feature>
<dbReference type="EMBL" id="CAOQHR010000003">
    <property type="protein sequence ID" value="CAI6331775.1"/>
    <property type="molecule type" value="Genomic_DNA"/>
</dbReference>
<evidence type="ECO:0000313" key="3">
    <source>
        <dbReference type="EMBL" id="CAI6331775.1"/>
    </source>
</evidence>
<feature type="compositionally biased region" description="Basic and acidic residues" evidence="1">
    <location>
        <begin position="371"/>
        <end position="394"/>
    </location>
</feature>
<feature type="compositionally biased region" description="Pro residues" evidence="1">
    <location>
        <begin position="840"/>
        <end position="854"/>
    </location>
</feature>